<dbReference type="InterPro" id="IPR001789">
    <property type="entry name" value="Sig_transdc_resp-reg_receiver"/>
</dbReference>
<comment type="caution">
    <text evidence="3">The sequence shown here is derived from an EMBL/GenBank/DDBJ whole genome shotgun (WGS) entry which is preliminary data.</text>
</comment>
<evidence type="ECO:0000259" key="2">
    <source>
        <dbReference type="PROSITE" id="PS50110"/>
    </source>
</evidence>
<evidence type="ECO:0000256" key="1">
    <source>
        <dbReference type="PROSITE-ProRule" id="PRU00169"/>
    </source>
</evidence>
<dbReference type="EMBL" id="JAGQHS010000093">
    <property type="protein sequence ID" value="MCA9757327.1"/>
    <property type="molecule type" value="Genomic_DNA"/>
</dbReference>
<dbReference type="InterPro" id="IPR011006">
    <property type="entry name" value="CheY-like_superfamily"/>
</dbReference>
<reference evidence="3" key="2">
    <citation type="journal article" date="2021" name="Microbiome">
        <title>Successional dynamics and alternative stable states in a saline activated sludge microbial community over 9 years.</title>
        <authorList>
            <person name="Wang Y."/>
            <person name="Ye J."/>
            <person name="Ju F."/>
            <person name="Liu L."/>
            <person name="Boyd J.A."/>
            <person name="Deng Y."/>
            <person name="Parks D.H."/>
            <person name="Jiang X."/>
            <person name="Yin X."/>
            <person name="Woodcroft B.J."/>
            <person name="Tyson G.W."/>
            <person name="Hugenholtz P."/>
            <person name="Polz M.F."/>
            <person name="Zhang T."/>
        </authorList>
    </citation>
    <scope>NUCLEOTIDE SEQUENCE</scope>
    <source>
        <strain evidence="3">HKST-UBA02</strain>
    </source>
</reference>
<evidence type="ECO:0000313" key="3">
    <source>
        <dbReference type="EMBL" id="MCA9757327.1"/>
    </source>
</evidence>
<dbReference type="GO" id="GO:0000160">
    <property type="term" value="P:phosphorelay signal transduction system"/>
    <property type="evidence" value="ECO:0007669"/>
    <property type="project" value="InterPro"/>
</dbReference>
<proteinExistence type="predicted"/>
<dbReference type="Proteomes" id="UP000739538">
    <property type="component" value="Unassembled WGS sequence"/>
</dbReference>
<protein>
    <recommendedName>
        <fullName evidence="2">Response regulatory domain-containing protein</fullName>
    </recommendedName>
</protein>
<dbReference type="Gene3D" id="3.40.50.2300">
    <property type="match status" value="1"/>
</dbReference>
<feature type="domain" description="Response regulatory" evidence="2">
    <location>
        <begin position="8"/>
        <end position="134"/>
    </location>
</feature>
<reference evidence="3" key="1">
    <citation type="submission" date="2020-04" db="EMBL/GenBank/DDBJ databases">
        <authorList>
            <person name="Zhang T."/>
        </authorList>
    </citation>
    <scope>NUCLEOTIDE SEQUENCE</scope>
    <source>
        <strain evidence="3">HKST-UBA02</strain>
    </source>
</reference>
<dbReference type="PROSITE" id="PS50110">
    <property type="entry name" value="RESPONSE_REGULATORY"/>
    <property type="match status" value="1"/>
</dbReference>
<dbReference type="SUPFAM" id="SSF52172">
    <property type="entry name" value="CheY-like"/>
    <property type="match status" value="1"/>
</dbReference>
<gene>
    <name evidence="3" type="ORF">KDA27_16100</name>
</gene>
<name>A0A956SE46_UNCEI</name>
<dbReference type="AlphaFoldDB" id="A0A956SE46"/>
<organism evidence="3 4">
    <name type="scientific">Eiseniibacteriota bacterium</name>
    <dbReference type="NCBI Taxonomy" id="2212470"/>
    <lineage>
        <taxon>Bacteria</taxon>
        <taxon>Candidatus Eiseniibacteriota</taxon>
    </lineage>
</organism>
<sequence>MRSRNPLILLIAEGEEETRIRWTRMAEANSQNLELHFVHDGEQLLQFLHRQGEYAELTTAPHLVLMSWTPSTPGTKDALLAMKLDPQLKFLPTIVLVENGDAREMIEAYQLGAASCCALPTTDVDVAEFFGAVRGFWGEFVRFPVGLSRAGQHPVHGR</sequence>
<evidence type="ECO:0000313" key="4">
    <source>
        <dbReference type="Proteomes" id="UP000739538"/>
    </source>
</evidence>
<comment type="caution">
    <text evidence="1">Lacks conserved residue(s) required for the propagation of feature annotation.</text>
</comment>
<accession>A0A956SE46</accession>